<keyword evidence="4" id="KW-1185">Reference proteome</keyword>
<dbReference type="OMA" id="RESCIHP"/>
<accession>A0A1L9UES1</accession>
<dbReference type="SUPFAM" id="SSF54909">
    <property type="entry name" value="Dimeric alpha+beta barrel"/>
    <property type="match status" value="1"/>
</dbReference>
<evidence type="ECO:0000256" key="1">
    <source>
        <dbReference type="ARBA" id="ARBA00011738"/>
    </source>
</evidence>
<dbReference type="OrthoDB" id="1601230at2759"/>
<dbReference type="Gene3D" id="3.30.70.100">
    <property type="match status" value="1"/>
</dbReference>
<dbReference type="EMBL" id="KV878687">
    <property type="protein sequence ID" value="OJJ70160.1"/>
    <property type="molecule type" value="Genomic_DNA"/>
</dbReference>
<feature type="domain" description="Stress-response A/B barrel" evidence="2">
    <location>
        <begin position="3"/>
        <end position="105"/>
    </location>
</feature>
<evidence type="ECO:0000313" key="3">
    <source>
        <dbReference type="EMBL" id="OJJ70160.1"/>
    </source>
</evidence>
<evidence type="ECO:0000259" key="2">
    <source>
        <dbReference type="PROSITE" id="PS51502"/>
    </source>
</evidence>
<evidence type="ECO:0000313" key="4">
    <source>
        <dbReference type="Proteomes" id="UP000184499"/>
    </source>
</evidence>
<dbReference type="PANTHER" id="PTHR33178:SF10">
    <property type="entry name" value="STRESS-RESPONSE A_B BARREL DOMAIN-CONTAINING PROTEIN"/>
    <property type="match status" value="1"/>
</dbReference>
<organism evidence="3 4">
    <name type="scientific">Aspergillus brasiliensis (strain CBS 101740 / IMI 381727 / IBT 21946)</name>
    <dbReference type="NCBI Taxonomy" id="767769"/>
    <lineage>
        <taxon>Eukaryota</taxon>
        <taxon>Fungi</taxon>
        <taxon>Dikarya</taxon>
        <taxon>Ascomycota</taxon>
        <taxon>Pezizomycotina</taxon>
        <taxon>Eurotiomycetes</taxon>
        <taxon>Eurotiomycetidae</taxon>
        <taxon>Eurotiales</taxon>
        <taxon>Aspergillaceae</taxon>
        <taxon>Aspergillus</taxon>
        <taxon>Aspergillus subgen. Circumdati</taxon>
    </lineage>
</organism>
<name>A0A1L9UES1_ASPBC</name>
<dbReference type="Proteomes" id="UP000184499">
    <property type="component" value="Unassembled WGS sequence"/>
</dbReference>
<dbReference type="RefSeq" id="XP_067477409.1">
    <property type="nucleotide sequence ID" value="XM_067619958.1"/>
</dbReference>
<dbReference type="InterPro" id="IPR011008">
    <property type="entry name" value="Dimeric_a/b-barrel"/>
</dbReference>
<sequence length="111" mass="12405">MQVTHIVLLQFNPDVTPMERQNIANKIKALREECLWPETSKPYIVSIKGGADVSVEGLQNGISHAFVFVFENIEHRDYFVKSDPAHLLLLQGVKSSLAKVQVVDFVDGEVA</sequence>
<proteinExistence type="predicted"/>
<dbReference type="GeneID" id="93572446"/>
<dbReference type="InterPro" id="IPR044662">
    <property type="entry name" value="HS1/DABB1-like"/>
</dbReference>
<reference evidence="4" key="1">
    <citation type="journal article" date="2017" name="Genome Biol.">
        <title>Comparative genomics reveals high biological diversity and specific adaptations in the industrially and medically important fungal genus Aspergillus.</title>
        <authorList>
            <person name="de Vries R.P."/>
            <person name="Riley R."/>
            <person name="Wiebenga A."/>
            <person name="Aguilar-Osorio G."/>
            <person name="Amillis S."/>
            <person name="Uchima C.A."/>
            <person name="Anderluh G."/>
            <person name="Asadollahi M."/>
            <person name="Askin M."/>
            <person name="Barry K."/>
            <person name="Battaglia E."/>
            <person name="Bayram O."/>
            <person name="Benocci T."/>
            <person name="Braus-Stromeyer S.A."/>
            <person name="Caldana C."/>
            <person name="Canovas D."/>
            <person name="Cerqueira G.C."/>
            <person name="Chen F."/>
            <person name="Chen W."/>
            <person name="Choi C."/>
            <person name="Clum A."/>
            <person name="Dos Santos R.A."/>
            <person name="Damasio A.R."/>
            <person name="Diallinas G."/>
            <person name="Emri T."/>
            <person name="Fekete E."/>
            <person name="Flipphi M."/>
            <person name="Freyberg S."/>
            <person name="Gallo A."/>
            <person name="Gournas C."/>
            <person name="Habgood R."/>
            <person name="Hainaut M."/>
            <person name="Harispe M.L."/>
            <person name="Henrissat B."/>
            <person name="Hilden K.S."/>
            <person name="Hope R."/>
            <person name="Hossain A."/>
            <person name="Karabika E."/>
            <person name="Karaffa L."/>
            <person name="Karanyi Z."/>
            <person name="Krasevec N."/>
            <person name="Kuo A."/>
            <person name="Kusch H."/>
            <person name="LaButti K."/>
            <person name="Lagendijk E.L."/>
            <person name="Lapidus A."/>
            <person name="Levasseur A."/>
            <person name="Lindquist E."/>
            <person name="Lipzen A."/>
            <person name="Logrieco A.F."/>
            <person name="MacCabe A."/>
            <person name="Maekelae M.R."/>
            <person name="Malavazi I."/>
            <person name="Melin P."/>
            <person name="Meyer V."/>
            <person name="Mielnichuk N."/>
            <person name="Miskei M."/>
            <person name="Molnar A.P."/>
            <person name="Mule G."/>
            <person name="Ngan C.Y."/>
            <person name="Orejas M."/>
            <person name="Orosz E."/>
            <person name="Ouedraogo J.P."/>
            <person name="Overkamp K.M."/>
            <person name="Park H.-S."/>
            <person name="Perrone G."/>
            <person name="Piumi F."/>
            <person name="Punt P.J."/>
            <person name="Ram A.F."/>
            <person name="Ramon A."/>
            <person name="Rauscher S."/>
            <person name="Record E."/>
            <person name="Riano-Pachon D.M."/>
            <person name="Robert V."/>
            <person name="Roehrig J."/>
            <person name="Ruller R."/>
            <person name="Salamov A."/>
            <person name="Salih N.S."/>
            <person name="Samson R.A."/>
            <person name="Sandor E."/>
            <person name="Sanguinetti M."/>
            <person name="Schuetze T."/>
            <person name="Sepcic K."/>
            <person name="Shelest E."/>
            <person name="Sherlock G."/>
            <person name="Sophianopoulou V."/>
            <person name="Squina F.M."/>
            <person name="Sun H."/>
            <person name="Susca A."/>
            <person name="Todd R.B."/>
            <person name="Tsang A."/>
            <person name="Unkles S.E."/>
            <person name="van de Wiele N."/>
            <person name="van Rossen-Uffink D."/>
            <person name="Oliveira J.V."/>
            <person name="Vesth T.C."/>
            <person name="Visser J."/>
            <person name="Yu J.-H."/>
            <person name="Zhou M."/>
            <person name="Andersen M.R."/>
            <person name="Archer D.B."/>
            <person name="Baker S.E."/>
            <person name="Benoit I."/>
            <person name="Brakhage A.A."/>
            <person name="Braus G.H."/>
            <person name="Fischer R."/>
            <person name="Frisvad J.C."/>
            <person name="Goldman G.H."/>
            <person name="Houbraken J."/>
            <person name="Oakley B."/>
            <person name="Pocsi I."/>
            <person name="Scazzocchio C."/>
            <person name="Seiboth B."/>
            <person name="vanKuyk P.A."/>
            <person name="Wortman J."/>
            <person name="Dyer P.S."/>
            <person name="Grigoriev I.V."/>
        </authorList>
    </citation>
    <scope>NUCLEOTIDE SEQUENCE [LARGE SCALE GENOMIC DNA]</scope>
    <source>
        <strain evidence="4">CBS 101740 / IMI 381727 / IBT 21946</strain>
    </source>
</reference>
<dbReference type="VEuPathDB" id="FungiDB:ASPBRDRAFT_181827"/>
<dbReference type="Pfam" id="PF07876">
    <property type="entry name" value="Dabb"/>
    <property type="match status" value="1"/>
</dbReference>
<dbReference type="STRING" id="767769.A0A1L9UES1"/>
<dbReference type="InterPro" id="IPR013097">
    <property type="entry name" value="Dabb"/>
</dbReference>
<dbReference type="SMART" id="SM00886">
    <property type="entry name" value="Dabb"/>
    <property type="match status" value="1"/>
</dbReference>
<gene>
    <name evidence="3" type="ORF">ASPBRDRAFT_181827</name>
</gene>
<dbReference type="PROSITE" id="PS51502">
    <property type="entry name" value="S_R_A_B_BARREL"/>
    <property type="match status" value="1"/>
</dbReference>
<dbReference type="PANTHER" id="PTHR33178">
    <property type="match status" value="1"/>
</dbReference>
<protein>
    <recommendedName>
        <fullName evidence="2">Stress-response A/B barrel domain-containing protein</fullName>
    </recommendedName>
</protein>
<dbReference type="AlphaFoldDB" id="A0A1L9UES1"/>
<comment type="subunit">
    <text evidence="1">Homodimer.</text>
</comment>